<accession>A0A9Q3K651</accession>
<reference evidence="2" key="1">
    <citation type="submission" date="2021-03" db="EMBL/GenBank/DDBJ databases">
        <title>Draft genome sequence of rust myrtle Austropuccinia psidii MF-1, a brazilian biotype.</title>
        <authorList>
            <person name="Quecine M.C."/>
            <person name="Pachon D.M.R."/>
            <person name="Bonatelli M.L."/>
            <person name="Correr F.H."/>
            <person name="Franceschini L.M."/>
            <person name="Leite T.F."/>
            <person name="Margarido G.R.A."/>
            <person name="Almeida C.A."/>
            <person name="Ferrarezi J.A."/>
            <person name="Labate C.A."/>
        </authorList>
    </citation>
    <scope>NUCLEOTIDE SEQUENCE</scope>
    <source>
        <strain evidence="2">MF-1</strain>
    </source>
</reference>
<comment type="caution">
    <text evidence="2">The sequence shown here is derived from an EMBL/GenBank/DDBJ whole genome shotgun (WGS) entry which is preliminary data.</text>
</comment>
<dbReference type="EMBL" id="AVOT02096352">
    <property type="protein sequence ID" value="MBW0575488.1"/>
    <property type="molecule type" value="Genomic_DNA"/>
</dbReference>
<feature type="compositionally biased region" description="Basic and acidic residues" evidence="1">
    <location>
        <begin position="38"/>
        <end position="56"/>
    </location>
</feature>
<gene>
    <name evidence="2" type="ORF">O181_115203</name>
</gene>
<dbReference type="AlphaFoldDB" id="A0A9Q3K651"/>
<evidence type="ECO:0000256" key="1">
    <source>
        <dbReference type="SAM" id="MobiDB-lite"/>
    </source>
</evidence>
<name>A0A9Q3K651_9BASI</name>
<keyword evidence="3" id="KW-1185">Reference proteome</keyword>
<feature type="region of interest" description="Disordered" evidence="1">
    <location>
        <begin position="15"/>
        <end position="124"/>
    </location>
</feature>
<feature type="compositionally biased region" description="Basic and acidic residues" evidence="1">
    <location>
        <begin position="83"/>
        <end position="103"/>
    </location>
</feature>
<protein>
    <submittedName>
        <fullName evidence="2">Uncharacterized protein</fullName>
    </submittedName>
</protein>
<feature type="region of interest" description="Disordered" evidence="1">
    <location>
        <begin position="280"/>
        <end position="303"/>
    </location>
</feature>
<feature type="compositionally biased region" description="Basic and acidic residues" evidence="1">
    <location>
        <begin position="20"/>
        <end position="30"/>
    </location>
</feature>
<dbReference type="Proteomes" id="UP000765509">
    <property type="component" value="Unassembled WGS sequence"/>
</dbReference>
<evidence type="ECO:0000313" key="2">
    <source>
        <dbReference type="EMBL" id="MBW0575488.1"/>
    </source>
</evidence>
<evidence type="ECO:0000313" key="3">
    <source>
        <dbReference type="Proteomes" id="UP000765509"/>
    </source>
</evidence>
<organism evidence="2 3">
    <name type="scientific">Austropuccinia psidii MF-1</name>
    <dbReference type="NCBI Taxonomy" id="1389203"/>
    <lineage>
        <taxon>Eukaryota</taxon>
        <taxon>Fungi</taxon>
        <taxon>Dikarya</taxon>
        <taxon>Basidiomycota</taxon>
        <taxon>Pucciniomycotina</taxon>
        <taxon>Pucciniomycetes</taxon>
        <taxon>Pucciniales</taxon>
        <taxon>Sphaerophragmiaceae</taxon>
        <taxon>Austropuccinia</taxon>
    </lineage>
</organism>
<sequence length="303" mass="34704">MPLAGGQELLLTHQELSGLGEDHRTLRRMEPPVLQRQVPKDKELVEEPKSFIHTPEEGTGNDSSFGDRGPDGVYQLQKFPKTSPKDLRRSREVPRAIKARENAKPSGTDLPHRGTGSPNSSLQPWTVCSTWPELSWNAKPRSRKGLKGLFREIDHGQRGINVEIGKLDSKLTKIALDINELKKHDKKYTEWYDLTNVKFDSIINSCSRIENTCQIQNDEMEDLSLFKMNDQLKTLQDHVLKIVENTNQFATHLAKSDSERQKLNNYIISNVEEIHKNYEPHMPRHSTPLTEEKHSVKESFTPL</sequence>
<proteinExistence type="predicted"/>